<evidence type="ECO:0000256" key="2">
    <source>
        <dbReference type="SAM" id="SignalP"/>
    </source>
</evidence>
<dbReference type="Proteomes" id="UP001461498">
    <property type="component" value="Unassembled WGS sequence"/>
</dbReference>
<organism evidence="3 4">
    <name type="scientific">Rhynocoris fuscipes</name>
    <dbReference type="NCBI Taxonomy" id="488301"/>
    <lineage>
        <taxon>Eukaryota</taxon>
        <taxon>Metazoa</taxon>
        <taxon>Ecdysozoa</taxon>
        <taxon>Arthropoda</taxon>
        <taxon>Hexapoda</taxon>
        <taxon>Insecta</taxon>
        <taxon>Pterygota</taxon>
        <taxon>Neoptera</taxon>
        <taxon>Paraneoptera</taxon>
        <taxon>Hemiptera</taxon>
        <taxon>Heteroptera</taxon>
        <taxon>Panheteroptera</taxon>
        <taxon>Cimicomorpha</taxon>
        <taxon>Reduviidae</taxon>
        <taxon>Harpactorinae</taxon>
        <taxon>Harpactorini</taxon>
        <taxon>Rhynocoris</taxon>
    </lineage>
</organism>
<protein>
    <recommendedName>
        <fullName evidence="5">Secreted protein</fullName>
    </recommendedName>
</protein>
<name>A0AAW1D3B9_9HEMI</name>
<feature type="chain" id="PRO_5043609525" description="Secreted protein" evidence="2">
    <location>
        <begin position="20"/>
        <end position="194"/>
    </location>
</feature>
<gene>
    <name evidence="3" type="ORF">O3M35_010980</name>
</gene>
<evidence type="ECO:0000256" key="1">
    <source>
        <dbReference type="SAM" id="MobiDB-lite"/>
    </source>
</evidence>
<accession>A0AAW1D3B9</accession>
<evidence type="ECO:0000313" key="4">
    <source>
        <dbReference type="Proteomes" id="UP001461498"/>
    </source>
</evidence>
<feature type="compositionally biased region" description="Basic and acidic residues" evidence="1">
    <location>
        <begin position="123"/>
        <end position="143"/>
    </location>
</feature>
<keyword evidence="4" id="KW-1185">Reference proteome</keyword>
<comment type="caution">
    <text evidence="3">The sequence shown here is derived from an EMBL/GenBank/DDBJ whole genome shotgun (WGS) entry which is preliminary data.</text>
</comment>
<feature type="signal peptide" evidence="2">
    <location>
        <begin position="1"/>
        <end position="19"/>
    </location>
</feature>
<evidence type="ECO:0008006" key="5">
    <source>
        <dbReference type="Google" id="ProtNLM"/>
    </source>
</evidence>
<reference evidence="3 4" key="1">
    <citation type="submission" date="2022-12" db="EMBL/GenBank/DDBJ databases">
        <title>Chromosome-level genome assembly of true bugs.</title>
        <authorList>
            <person name="Ma L."/>
            <person name="Li H."/>
        </authorList>
    </citation>
    <scope>NUCLEOTIDE SEQUENCE [LARGE SCALE GENOMIC DNA]</scope>
    <source>
        <strain evidence="3">Lab_2022b</strain>
    </source>
</reference>
<keyword evidence="2" id="KW-0732">Signal</keyword>
<feature type="region of interest" description="Disordered" evidence="1">
    <location>
        <begin position="49"/>
        <end position="78"/>
    </location>
</feature>
<dbReference type="EMBL" id="JAPXFL010000007">
    <property type="protein sequence ID" value="KAK9504710.1"/>
    <property type="molecule type" value="Genomic_DNA"/>
</dbReference>
<proteinExistence type="predicted"/>
<evidence type="ECO:0000313" key="3">
    <source>
        <dbReference type="EMBL" id="KAK9504710.1"/>
    </source>
</evidence>
<sequence length="194" mass="22035">MNLFSSIILLVAIINLIAGTPEIKSADPLQQNTRGTPSFLTVQQQRYDEAVKGRQRPAGTPRSHGYQSRGGGAVSNPDMRVLPRRRYEETSRRSQPVIPQKTDRHEVYGRGNHLISSASHIPQKTDRHEMPKQSNGRNDKLFSYKTREDLRIRSRKESSDVEELWSTRDGSVKSEIIDSRLKLARPKYVEGVKG</sequence>
<dbReference type="AlphaFoldDB" id="A0AAW1D3B9"/>
<feature type="region of interest" description="Disordered" evidence="1">
    <location>
        <begin position="119"/>
        <end position="143"/>
    </location>
</feature>